<gene>
    <name evidence="11" type="ORF">COO09_11205</name>
</gene>
<evidence type="ECO:0000313" key="11">
    <source>
        <dbReference type="EMBL" id="PCE42190.1"/>
    </source>
</evidence>
<dbReference type="InterPro" id="IPR009056">
    <property type="entry name" value="Cyt_c-like_dom"/>
</dbReference>
<evidence type="ECO:0000256" key="9">
    <source>
        <dbReference type="SAM" id="SignalP"/>
    </source>
</evidence>
<keyword evidence="9" id="KW-0732">Signal</keyword>
<dbReference type="Gene3D" id="1.10.760.10">
    <property type="entry name" value="Cytochrome c-like domain"/>
    <property type="match status" value="1"/>
</dbReference>
<name>A0A2A4FXJ4_9SPHN</name>
<dbReference type="SUPFAM" id="SSF46626">
    <property type="entry name" value="Cytochrome c"/>
    <property type="match status" value="1"/>
</dbReference>
<evidence type="ECO:0000256" key="5">
    <source>
        <dbReference type="ARBA" id="ARBA00022723"/>
    </source>
</evidence>
<dbReference type="PANTHER" id="PTHR35008">
    <property type="entry name" value="BLL4482 PROTEIN-RELATED"/>
    <property type="match status" value="1"/>
</dbReference>
<evidence type="ECO:0000313" key="12">
    <source>
        <dbReference type="Proteomes" id="UP000218934"/>
    </source>
</evidence>
<keyword evidence="2" id="KW-0813">Transport</keyword>
<dbReference type="GO" id="GO:0009055">
    <property type="term" value="F:electron transfer activity"/>
    <property type="evidence" value="ECO:0007669"/>
    <property type="project" value="InterPro"/>
</dbReference>
<dbReference type="PANTHER" id="PTHR35008:SF8">
    <property type="entry name" value="ALCOHOL DEHYDROGENASE CYTOCHROME C SUBUNIT"/>
    <property type="match status" value="1"/>
</dbReference>
<dbReference type="AlphaFoldDB" id="A0A2A4FXJ4"/>
<evidence type="ECO:0000256" key="1">
    <source>
        <dbReference type="ARBA" id="ARBA00001926"/>
    </source>
</evidence>
<dbReference type="GO" id="GO:0005506">
    <property type="term" value="F:iron ion binding"/>
    <property type="evidence" value="ECO:0007669"/>
    <property type="project" value="InterPro"/>
</dbReference>
<accession>A0A2A4FXJ4</accession>
<evidence type="ECO:0000256" key="3">
    <source>
        <dbReference type="ARBA" id="ARBA00022617"/>
    </source>
</evidence>
<evidence type="ECO:0000256" key="2">
    <source>
        <dbReference type="ARBA" id="ARBA00022448"/>
    </source>
</evidence>
<dbReference type="Proteomes" id="UP000218934">
    <property type="component" value="Unassembled WGS sequence"/>
</dbReference>
<dbReference type="PRINTS" id="PR00605">
    <property type="entry name" value="CYTCHROMECIC"/>
</dbReference>
<evidence type="ECO:0000259" key="10">
    <source>
        <dbReference type="PROSITE" id="PS51007"/>
    </source>
</evidence>
<comment type="cofactor">
    <cofactor evidence="1">
        <name>heme c</name>
        <dbReference type="ChEBI" id="CHEBI:61717"/>
    </cofactor>
</comment>
<evidence type="ECO:0000256" key="6">
    <source>
        <dbReference type="ARBA" id="ARBA00022982"/>
    </source>
</evidence>
<organism evidence="11 12">
    <name type="scientific">Rhizorhabdus dicambivorans</name>
    <dbReference type="NCBI Taxonomy" id="1850238"/>
    <lineage>
        <taxon>Bacteria</taxon>
        <taxon>Pseudomonadati</taxon>
        <taxon>Pseudomonadota</taxon>
        <taxon>Alphaproteobacteria</taxon>
        <taxon>Sphingomonadales</taxon>
        <taxon>Sphingomonadaceae</taxon>
        <taxon>Rhizorhabdus</taxon>
    </lineage>
</organism>
<keyword evidence="3 8" id="KW-0349">Heme</keyword>
<dbReference type="OrthoDB" id="70223at2"/>
<dbReference type="EMBL" id="NWUF01000009">
    <property type="protein sequence ID" value="PCE42190.1"/>
    <property type="molecule type" value="Genomic_DNA"/>
</dbReference>
<keyword evidence="5 8" id="KW-0479">Metal-binding</keyword>
<dbReference type="GO" id="GO:0020037">
    <property type="term" value="F:heme binding"/>
    <property type="evidence" value="ECO:0007669"/>
    <property type="project" value="InterPro"/>
</dbReference>
<keyword evidence="12" id="KW-1185">Reference proteome</keyword>
<reference evidence="11 12" key="1">
    <citation type="submission" date="2017-09" db="EMBL/GenBank/DDBJ databases">
        <title>The Catabolism of 3,6-Dichlorosalicylic acid is Initiated by the Cytochrome P450 Monooxygenase DsmABC in Rhizorhabdus dicambivorans Ndbn-20.</title>
        <authorList>
            <person name="Na L."/>
        </authorList>
    </citation>
    <scope>NUCLEOTIDE SEQUENCE [LARGE SCALE GENOMIC DNA]</scope>
    <source>
        <strain evidence="11 12">Ndbn-20m</strain>
    </source>
</reference>
<comment type="caution">
    <text evidence="11">The sequence shown here is derived from an EMBL/GenBank/DDBJ whole genome shotgun (WGS) entry which is preliminary data.</text>
</comment>
<dbReference type="Pfam" id="PF13442">
    <property type="entry name" value="Cytochrome_CBB3"/>
    <property type="match status" value="1"/>
</dbReference>
<feature type="signal peptide" evidence="9">
    <location>
        <begin position="1"/>
        <end position="21"/>
    </location>
</feature>
<evidence type="ECO:0000256" key="4">
    <source>
        <dbReference type="ARBA" id="ARBA00022660"/>
    </source>
</evidence>
<evidence type="ECO:0000256" key="7">
    <source>
        <dbReference type="ARBA" id="ARBA00023004"/>
    </source>
</evidence>
<keyword evidence="6" id="KW-0249">Electron transport</keyword>
<proteinExistence type="predicted"/>
<dbReference type="InterPro" id="IPR036909">
    <property type="entry name" value="Cyt_c-like_dom_sf"/>
</dbReference>
<evidence type="ECO:0000256" key="8">
    <source>
        <dbReference type="PROSITE-ProRule" id="PRU00433"/>
    </source>
</evidence>
<keyword evidence="7 8" id="KW-0408">Iron</keyword>
<dbReference type="InterPro" id="IPR051459">
    <property type="entry name" value="Cytochrome_c-type_DH"/>
</dbReference>
<feature type="domain" description="Cytochrome c" evidence="10">
    <location>
        <begin position="34"/>
        <end position="112"/>
    </location>
</feature>
<protein>
    <submittedName>
        <fullName evidence="11">Cytochrome C</fullName>
    </submittedName>
</protein>
<dbReference type="InterPro" id="IPR008168">
    <property type="entry name" value="Cyt_C_IC"/>
</dbReference>
<keyword evidence="4" id="KW-0679">Respiratory chain</keyword>
<dbReference type="KEGG" id="rdi:CMV14_23085"/>
<feature type="chain" id="PRO_5012133066" evidence="9">
    <location>
        <begin position="22"/>
        <end position="144"/>
    </location>
</feature>
<sequence length="144" mass="14770">MRAVRILTCLPLLAAAFAVSAQTTHAPTVAAAPDPALDPARVFSDNCAACHQEDGKGIEGAFPALAGDKFVLEGPDPVIHVVLEGRGGMPTFKADLTDAQIAAAVTYIRTSWGNAASPVTAETVAAIRSGEAPRPDATKIISAH</sequence>
<dbReference type="PROSITE" id="PS51007">
    <property type="entry name" value="CYTC"/>
    <property type="match status" value="1"/>
</dbReference>